<keyword evidence="2" id="KW-1185">Reference proteome</keyword>
<evidence type="ECO:0000313" key="2">
    <source>
        <dbReference type="Proteomes" id="UP000887013"/>
    </source>
</evidence>
<accession>A0A8X6TRY4</accession>
<evidence type="ECO:0000313" key="1">
    <source>
        <dbReference type="EMBL" id="GFT40461.1"/>
    </source>
</evidence>
<name>A0A8X6TRY4_NEPPI</name>
<organism evidence="1 2">
    <name type="scientific">Nephila pilipes</name>
    <name type="common">Giant wood spider</name>
    <name type="synonym">Nephila maculata</name>
    <dbReference type="NCBI Taxonomy" id="299642"/>
    <lineage>
        <taxon>Eukaryota</taxon>
        <taxon>Metazoa</taxon>
        <taxon>Ecdysozoa</taxon>
        <taxon>Arthropoda</taxon>
        <taxon>Chelicerata</taxon>
        <taxon>Arachnida</taxon>
        <taxon>Araneae</taxon>
        <taxon>Araneomorphae</taxon>
        <taxon>Entelegynae</taxon>
        <taxon>Araneoidea</taxon>
        <taxon>Nephilidae</taxon>
        <taxon>Nephila</taxon>
    </lineage>
</organism>
<protein>
    <submittedName>
        <fullName evidence="1">Uncharacterized protein</fullName>
    </submittedName>
</protein>
<comment type="caution">
    <text evidence="1">The sequence shown here is derived from an EMBL/GenBank/DDBJ whole genome shotgun (WGS) entry which is preliminary data.</text>
</comment>
<gene>
    <name evidence="1" type="primary">NCL1_37173</name>
    <name evidence="1" type="ORF">NPIL_596421</name>
</gene>
<dbReference type="EMBL" id="BMAW01014786">
    <property type="protein sequence ID" value="GFT40461.1"/>
    <property type="molecule type" value="Genomic_DNA"/>
</dbReference>
<proteinExistence type="predicted"/>
<dbReference type="OrthoDB" id="6421017at2759"/>
<sequence length="85" mass="10086">MSVRVYDKAKIQLEKCYKKVVPIEYLVSEEKRWKYYCEHPDEVAKTYDCLTTGDNWNALTSEDVEALKTFKECVQEMKKSYCQAD</sequence>
<dbReference type="AlphaFoldDB" id="A0A8X6TRY4"/>
<dbReference type="Proteomes" id="UP000887013">
    <property type="component" value="Unassembled WGS sequence"/>
</dbReference>
<reference evidence="1" key="1">
    <citation type="submission" date="2020-08" db="EMBL/GenBank/DDBJ databases">
        <title>Multicomponent nature underlies the extraordinary mechanical properties of spider dragline silk.</title>
        <authorList>
            <person name="Kono N."/>
            <person name="Nakamura H."/>
            <person name="Mori M."/>
            <person name="Yoshida Y."/>
            <person name="Ohtoshi R."/>
            <person name="Malay A.D."/>
            <person name="Moran D.A.P."/>
            <person name="Tomita M."/>
            <person name="Numata K."/>
            <person name="Arakawa K."/>
        </authorList>
    </citation>
    <scope>NUCLEOTIDE SEQUENCE</scope>
</reference>